<gene>
    <name evidence="2" type="ORF">SKAU_G00233960</name>
</gene>
<keyword evidence="1" id="KW-0812">Transmembrane</keyword>
<dbReference type="OrthoDB" id="8895157at2759"/>
<sequence>MLRKKEKPASTVGGRKRALHRILVLVKAADQALTQAATKETMVGIFIIKGNNVSDELEDIRIVFMGLTVLLDLDNVAFAAAMLIGLM</sequence>
<accession>A0A9Q1F6B2</accession>
<keyword evidence="1" id="KW-0472">Membrane</keyword>
<comment type="caution">
    <text evidence="2">The sequence shown here is derived from an EMBL/GenBank/DDBJ whole genome shotgun (WGS) entry which is preliminary data.</text>
</comment>
<protein>
    <submittedName>
        <fullName evidence="2">Uncharacterized protein</fullName>
    </submittedName>
</protein>
<organism evidence="2 3">
    <name type="scientific">Synaphobranchus kaupii</name>
    <name type="common">Kaup's arrowtooth eel</name>
    <dbReference type="NCBI Taxonomy" id="118154"/>
    <lineage>
        <taxon>Eukaryota</taxon>
        <taxon>Metazoa</taxon>
        <taxon>Chordata</taxon>
        <taxon>Craniata</taxon>
        <taxon>Vertebrata</taxon>
        <taxon>Euteleostomi</taxon>
        <taxon>Actinopterygii</taxon>
        <taxon>Neopterygii</taxon>
        <taxon>Teleostei</taxon>
        <taxon>Anguilliformes</taxon>
        <taxon>Synaphobranchidae</taxon>
        <taxon>Synaphobranchus</taxon>
    </lineage>
</organism>
<proteinExistence type="predicted"/>
<evidence type="ECO:0000313" key="2">
    <source>
        <dbReference type="EMBL" id="KAJ8351920.1"/>
    </source>
</evidence>
<reference evidence="2" key="1">
    <citation type="journal article" date="2023" name="Science">
        <title>Genome structures resolve the early diversification of teleost fishes.</title>
        <authorList>
            <person name="Parey E."/>
            <person name="Louis A."/>
            <person name="Montfort J."/>
            <person name="Bouchez O."/>
            <person name="Roques C."/>
            <person name="Iampietro C."/>
            <person name="Lluch J."/>
            <person name="Castinel A."/>
            <person name="Donnadieu C."/>
            <person name="Desvignes T."/>
            <person name="Floi Bucao C."/>
            <person name="Jouanno E."/>
            <person name="Wen M."/>
            <person name="Mejri S."/>
            <person name="Dirks R."/>
            <person name="Jansen H."/>
            <person name="Henkel C."/>
            <person name="Chen W.J."/>
            <person name="Zahm M."/>
            <person name="Cabau C."/>
            <person name="Klopp C."/>
            <person name="Thompson A.W."/>
            <person name="Robinson-Rechavi M."/>
            <person name="Braasch I."/>
            <person name="Lecointre G."/>
            <person name="Bobe J."/>
            <person name="Postlethwait J.H."/>
            <person name="Berthelot C."/>
            <person name="Roest Crollius H."/>
            <person name="Guiguen Y."/>
        </authorList>
    </citation>
    <scope>NUCLEOTIDE SEQUENCE</scope>
    <source>
        <strain evidence="2">WJC10195</strain>
    </source>
</reference>
<evidence type="ECO:0000256" key="1">
    <source>
        <dbReference type="SAM" id="Phobius"/>
    </source>
</evidence>
<keyword evidence="1" id="KW-1133">Transmembrane helix</keyword>
<dbReference type="AlphaFoldDB" id="A0A9Q1F6B2"/>
<evidence type="ECO:0000313" key="3">
    <source>
        <dbReference type="Proteomes" id="UP001152622"/>
    </source>
</evidence>
<dbReference type="Proteomes" id="UP001152622">
    <property type="component" value="Chromosome 8"/>
</dbReference>
<name>A0A9Q1F6B2_SYNKA</name>
<keyword evidence="3" id="KW-1185">Reference proteome</keyword>
<feature type="transmembrane region" description="Helical" evidence="1">
    <location>
        <begin position="60"/>
        <end position="86"/>
    </location>
</feature>
<dbReference type="EMBL" id="JAINUF010000008">
    <property type="protein sequence ID" value="KAJ8351920.1"/>
    <property type="molecule type" value="Genomic_DNA"/>
</dbReference>